<dbReference type="Pfam" id="PF00079">
    <property type="entry name" value="Serpin"/>
    <property type="match status" value="1"/>
</dbReference>
<dbReference type="KEGG" id="cyc:PCC7424_2010"/>
<dbReference type="PANTHER" id="PTHR11461">
    <property type="entry name" value="SERINE PROTEASE INHIBITOR, SERPIN"/>
    <property type="match status" value="1"/>
</dbReference>
<keyword evidence="2" id="KW-0812">Transmembrane</keyword>
<dbReference type="InterPro" id="IPR036186">
    <property type="entry name" value="Serpin_sf"/>
</dbReference>
<evidence type="ECO:0000259" key="3">
    <source>
        <dbReference type="SMART" id="SM00093"/>
    </source>
</evidence>
<evidence type="ECO:0000313" key="4">
    <source>
        <dbReference type="EMBL" id="ACK70440.1"/>
    </source>
</evidence>
<proteinExistence type="inferred from homology"/>
<accession>B7KEY4</accession>
<dbReference type="AlphaFoldDB" id="B7KEY4"/>
<dbReference type="eggNOG" id="COG4826">
    <property type="taxonomic scope" value="Bacteria"/>
</dbReference>
<dbReference type="InterPro" id="IPR023795">
    <property type="entry name" value="Serpin_CS"/>
</dbReference>
<dbReference type="Gene3D" id="2.30.39.10">
    <property type="entry name" value="Alpha-1-antitrypsin, domain 1"/>
    <property type="match status" value="1"/>
</dbReference>
<feature type="domain" description="Serpin" evidence="3">
    <location>
        <begin position="81"/>
        <end position="431"/>
    </location>
</feature>
<sequence>MIKSKGLLSALSDIKIKEKAVFVTTSLTLLFISGWLAQYSSNAFEFVATSQVTYPFYALMPSLKQTNSQQQLLEANTLFGLRLFQTLVSEDPNQNVFVSPPSVAIALSILMQGANGKTREEMVSTLGYEELNVKEIHTTHQILLNSLQQDNPNLDIALANALYARDGISFRHQFLKDNELYYQSQITNLNFASPQAAGIINRWTREHTQGKIDQIVPHINPKDTLIVVNAIYFKGMWKHKFDRQQTKNQPFYLPNGKTKQYPLMSGKGKYQYYENEQFQAVNLPYGDERFSLYIFLPKSGSNLSSLLSQLTFQRWNEWIQEFNVKQGSLQIPRFTIEYESNLKQALSTLGMKSIFSQGDFSNMTSSAVVVNEIKHKTLVEVKEEGIEPPSSTSPEVEGKNTFTMIVNRPFFCAIRDQEKGIVLFMGAIVDPN</sequence>
<dbReference type="CDD" id="cd19588">
    <property type="entry name" value="serpin_miropin-like"/>
    <property type="match status" value="1"/>
</dbReference>
<dbReference type="RefSeq" id="WP_015954046.1">
    <property type="nucleotide sequence ID" value="NC_011729.1"/>
</dbReference>
<dbReference type="HOGENOM" id="CLU_023330_0_3_3"/>
<dbReference type="PROSITE" id="PS00284">
    <property type="entry name" value="SERPIN"/>
    <property type="match status" value="1"/>
</dbReference>
<comment type="similarity">
    <text evidence="1">Belongs to the serpin family.</text>
</comment>
<evidence type="ECO:0000313" key="5">
    <source>
        <dbReference type="Proteomes" id="UP000002384"/>
    </source>
</evidence>
<dbReference type="Proteomes" id="UP000002384">
    <property type="component" value="Chromosome"/>
</dbReference>
<dbReference type="FunFam" id="3.30.497.10:FF:000001">
    <property type="entry name" value="Serine protease inhibitor"/>
    <property type="match status" value="1"/>
</dbReference>
<dbReference type="InterPro" id="IPR042178">
    <property type="entry name" value="Serpin_sf_1"/>
</dbReference>
<keyword evidence="2" id="KW-0472">Membrane</keyword>
<dbReference type="PANTHER" id="PTHR11461:SF211">
    <property type="entry name" value="GH10112P-RELATED"/>
    <property type="match status" value="1"/>
</dbReference>
<feature type="transmembrane region" description="Helical" evidence="2">
    <location>
        <begin position="20"/>
        <end position="37"/>
    </location>
</feature>
<keyword evidence="5" id="KW-1185">Reference proteome</keyword>
<dbReference type="InterPro" id="IPR000215">
    <property type="entry name" value="Serpin_fam"/>
</dbReference>
<name>B7KEY4_GLOC7</name>
<protein>
    <submittedName>
        <fullName evidence="4">Proteinase inhibitor I4 serpin</fullName>
    </submittedName>
</protein>
<evidence type="ECO:0000256" key="1">
    <source>
        <dbReference type="RuleBase" id="RU000411"/>
    </source>
</evidence>
<dbReference type="SMART" id="SM00093">
    <property type="entry name" value="SERPIN"/>
    <property type="match status" value="1"/>
</dbReference>
<gene>
    <name evidence="4" type="ordered locus">PCC7424_2010</name>
</gene>
<evidence type="ECO:0000256" key="2">
    <source>
        <dbReference type="SAM" id="Phobius"/>
    </source>
</evidence>
<reference evidence="5" key="1">
    <citation type="journal article" date="2011" name="MBio">
        <title>Novel metabolic attributes of the genus Cyanothece, comprising a group of unicellular nitrogen-fixing Cyanobacteria.</title>
        <authorList>
            <person name="Bandyopadhyay A."/>
            <person name="Elvitigala T."/>
            <person name="Welsh E."/>
            <person name="Stockel J."/>
            <person name="Liberton M."/>
            <person name="Min H."/>
            <person name="Sherman L.A."/>
            <person name="Pakrasi H.B."/>
        </authorList>
    </citation>
    <scope>NUCLEOTIDE SEQUENCE [LARGE SCALE GENOMIC DNA]</scope>
    <source>
        <strain evidence="5">PCC 7424</strain>
    </source>
</reference>
<dbReference type="InterPro" id="IPR042185">
    <property type="entry name" value="Serpin_sf_2"/>
</dbReference>
<dbReference type="GO" id="GO:0004867">
    <property type="term" value="F:serine-type endopeptidase inhibitor activity"/>
    <property type="evidence" value="ECO:0007669"/>
    <property type="project" value="InterPro"/>
</dbReference>
<dbReference type="GO" id="GO:0005615">
    <property type="term" value="C:extracellular space"/>
    <property type="evidence" value="ECO:0007669"/>
    <property type="project" value="InterPro"/>
</dbReference>
<dbReference type="OrthoDB" id="9764871at2"/>
<dbReference type="STRING" id="65393.PCC7424_2010"/>
<dbReference type="Gene3D" id="3.30.497.10">
    <property type="entry name" value="Antithrombin, subunit I, domain 2"/>
    <property type="match status" value="1"/>
</dbReference>
<keyword evidence="2" id="KW-1133">Transmembrane helix</keyword>
<dbReference type="EMBL" id="CP001291">
    <property type="protein sequence ID" value="ACK70440.1"/>
    <property type="molecule type" value="Genomic_DNA"/>
</dbReference>
<dbReference type="InterPro" id="IPR023796">
    <property type="entry name" value="Serpin_dom"/>
</dbReference>
<dbReference type="MEROPS" id="I04.073"/>
<organism evidence="4 5">
    <name type="scientific">Gloeothece citriformis (strain PCC 7424)</name>
    <name type="common">Cyanothece sp. (strain PCC 7424)</name>
    <dbReference type="NCBI Taxonomy" id="65393"/>
    <lineage>
        <taxon>Bacteria</taxon>
        <taxon>Bacillati</taxon>
        <taxon>Cyanobacteriota</taxon>
        <taxon>Cyanophyceae</taxon>
        <taxon>Oscillatoriophycideae</taxon>
        <taxon>Chroococcales</taxon>
        <taxon>Aphanothecaceae</taxon>
        <taxon>Gloeothece</taxon>
        <taxon>Gloeothece citriformis</taxon>
    </lineage>
</organism>
<dbReference type="SUPFAM" id="SSF56574">
    <property type="entry name" value="Serpins"/>
    <property type="match status" value="1"/>
</dbReference>